<dbReference type="EMBL" id="VWGP01000016">
    <property type="protein sequence ID" value="KAA4531596.1"/>
    <property type="molecule type" value="Genomic_DNA"/>
</dbReference>
<evidence type="ECO:0000259" key="1">
    <source>
        <dbReference type="Pfam" id="PF01208"/>
    </source>
</evidence>
<comment type="caution">
    <text evidence="2">The sequence shown here is derived from an EMBL/GenBank/DDBJ whole genome shotgun (WGS) entry which is preliminary data.</text>
</comment>
<sequence>MTSKERLQTVLSHKDADRIALDFGATTVTGLHCIIVEKLREYYGLERRPVRIIDPFQMLGEVDDELLDLIGIDTIGIWGRKNMFDIDETRLHEQITPWGQTVLIAEDINLTPDEEGDVYIYAGGDCSRPPSAVMPDGCYFVNAIERQKMIDDDNLNPEDNLEEFGYITNEDVNFLKQDIEKRATTGKAVVASFGGAALGDVAFVPGMGLKDPKGIRSVAEWYMSTMMRQDYIHQVFEKQIDIAIENYKKLWKAVGDKVDVVFTCGTDFGSQESQFCSLDTFRELWLPHYKRMNDWIHQNTTWKVFKHSCGAILPILPGIIDAGFDIINPVQINAKDMDSVRLKENFGDQITFWGGGIDTQKVLPFGTPEEIHAHVLKQCEILGKNGGFVFNTVHNIQANVPIENVVAMIDALKTIRNK</sequence>
<dbReference type="InterPro" id="IPR000257">
    <property type="entry name" value="Uroporphyrinogen_deCOase"/>
</dbReference>
<evidence type="ECO:0000313" key="3">
    <source>
        <dbReference type="Proteomes" id="UP000478493"/>
    </source>
</evidence>
<accession>A0A5M5M3F4</accession>
<dbReference type="Gene3D" id="3.20.20.210">
    <property type="match status" value="1"/>
</dbReference>
<keyword evidence="2" id="KW-0808">Transferase</keyword>
<dbReference type="RefSeq" id="WP_118391726.1">
    <property type="nucleotide sequence ID" value="NZ_CAKJZH010000002.1"/>
</dbReference>
<dbReference type="PANTHER" id="PTHR47099">
    <property type="entry name" value="METHYLCOBAMIDE:COM METHYLTRANSFERASE MTBA"/>
    <property type="match status" value="1"/>
</dbReference>
<reference evidence="2 3" key="1">
    <citation type="journal article" date="2019" name="Nat. Med.">
        <title>A library of human gut bacterial isolates paired with longitudinal multiomics data enables mechanistic microbiome research.</title>
        <authorList>
            <person name="Poyet M."/>
            <person name="Groussin M."/>
            <person name="Gibbons S.M."/>
            <person name="Avila-Pacheco J."/>
            <person name="Jiang X."/>
            <person name="Kearney S.M."/>
            <person name="Perrotta A.R."/>
            <person name="Berdy B."/>
            <person name="Zhao S."/>
            <person name="Lieberman T.D."/>
            <person name="Swanson P.K."/>
            <person name="Smith M."/>
            <person name="Roesemann S."/>
            <person name="Alexander J.E."/>
            <person name="Rich S.A."/>
            <person name="Livny J."/>
            <person name="Vlamakis H."/>
            <person name="Clish C."/>
            <person name="Bullock K."/>
            <person name="Deik A."/>
            <person name="Scott J."/>
            <person name="Pierce K.A."/>
            <person name="Xavier R.J."/>
            <person name="Alm E.J."/>
        </authorList>
    </citation>
    <scope>NUCLEOTIDE SEQUENCE [LARGE SCALE GENOMIC DNA]</scope>
    <source>
        <strain evidence="2 3">BIOML-A41</strain>
    </source>
</reference>
<evidence type="ECO:0000313" key="2">
    <source>
        <dbReference type="EMBL" id="KAA4531596.1"/>
    </source>
</evidence>
<dbReference type="InterPro" id="IPR052024">
    <property type="entry name" value="Methanogen_methyltrans"/>
</dbReference>
<proteinExistence type="predicted"/>
<feature type="domain" description="Uroporphyrinogen decarboxylase (URO-D)" evidence="1">
    <location>
        <begin position="217"/>
        <end position="414"/>
    </location>
</feature>
<protein>
    <submittedName>
        <fullName evidence="2">Methyltransferase</fullName>
    </submittedName>
</protein>
<dbReference type="Pfam" id="PF01208">
    <property type="entry name" value="URO-D"/>
    <property type="match status" value="1"/>
</dbReference>
<dbReference type="SUPFAM" id="SSF51726">
    <property type="entry name" value="UROD/MetE-like"/>
    <property type="match status" value="1"/>
</dbReference>
<dbReference type="GO" id="GO:0032259">
    <property type="term" value="P:methylation"/>
    <property type="evidence" value="ECO:0007669"/>
    <property type="project" value="UniProtKB-KW"/>
</dbReference>
<dbReference type="GO" id="GO:0006779">
    <property type="term" value="P:porphyrin-containing compound biosynthetic process"/>
    <property type="evidence" value="ECO:0007669"/>
    <property type="project" value="InterPro"/>
</dbReference>
<dbReference type="PANTHER" id="PTHR47099:SF1">
    <property type="entry name" value="METHYLCOBAMIDE:COM METHYLTRANSFERASE MTBA"/>
    <property type="match status" value="1"/>
</dbReference>
<gene>
    <name evidence="2" type="ORF">F3B85_19180</name>
</gene>
<dbReference type="GO" id="GO:0004853">
    <property type="term" value="F:uroporphyrinogen decarboxylase activity"/>
    <property type="evidence" value="ECO:0007669"/>
    <property type="project" value="InterPro"/>
</dbReference>
<dbReference type="InterPro" id="IPR038071">
    <property type="entry name" value="UROD/MetE-like_sf"/>
</dbReference>
<dbReference type="GO" id="GO:0008168">
    <property type="term" value="F:methyltransferase activity"/>
    <property type="evidence" value="ECO:0007669"/>
    <property type="project" value="UniProtKB-KW"/>
</dbReference>
<organism evidence="2 3">
    <name type="scientific">Bacteroides ovatus</name>
    <dbReference type="NCBI Taxonomy" id="28116"/>
    <lineage>
        <taxon>Bacteria</taxon>
        <taxon>Pseudomonadati</taxon>
        <taxon>Bacteroidota</taxon>
        <taxon>Bacteroidia</taxon>
        <taxon>Bacteroidales</taxon>
        <taxon>Bacteroidaceae</taxon>
        <taxon>Bacteroides</taxon>
    </lineage>
</organism>
<keyword evidence="2" id="KW-0489">Methyltransferase</keyword>
<dbReference type="Proteomes" id="UP000478493">
    <property type="component" value="Unassembled WGS sequence"/>
</dbReference>
<name>A0A5M5M3F4_BACOV</name>
<dbReference type="AlphaFoldDB" id="A0A5M5M3F4"/>